<dbReference type="RefSeq" id="WP_086632646.1">
    <property type="nucleotide sequence ID" value="NZ_JOPB01000018.1"/>
</dbReference>
<proteinExistence type="inferred from homology"/>
<comment type="similarity">
    <text evidence="1">Belongs to the myoviridae tail sheath protein family.</text>
</comment>
<name>A0A251ZT07_9PROT</name>
<accession>A0A251ZT07</accession>
<organism evidence="3 4">
    <name type="scientific">Commensalibacter intestini</name>
    <dbReference type="NCBI Taxonomy" id="479936"/>
    <lineage>
        <taxon>Bacteria</taxon>
        <taxon>Pseudomonadati</taxon>
        <taxon>Pseudomonadota</taxon>
        <taxon>Alphaproteobacteria</taxon>
        <taxon>Acetobacterales</taxon>
        <taxon>Acetobacteraceae</taxon>
    </lineage>
</organism>
<sequence length="492" mass="53313">MVDTISISGYSSDNRVPGVYFALDASKANTATTRRRVLLIGQMLTTGTGQPDIAVNCAGVTSTQGLYGAGSQIALMVEAYRKIDSSGELWILPLSDPSGSKATGSIEFNGVTTQSGKISLYIGDKLIELFVNKDELSNDIAGNLADKVNAYVHLPVEATAQDSKIIFTAKNIGQYGNDIALNLNLLGEISGQTLPNGLSVQISSMQNGIGYPTNLVSLLSTLGSRQFDLFIHPFTDMQSLSVFTEFLDDQSGRWKITDQLYGHSITAIAGSYGEVTVIGDQLNDQHMTVMATSDSPTHPMIWAAQVGAHVAVSMRDNPAIPITGLVLKVMPPSDLGIFIFSQRNSLLYDGISTFVVNDNNDVTIERLITTYKRNNYGEEDNSYLNIETILTASFALQDMKQYLASQFPRCVLLRDGAKITAGQQATTAELIGKTCIARYRTQANNLWVQDAEGFAAELKAENIGKGTVKLLMPYRFSDQLFVIAGNCQFTKG</sequence>
<protein>
    <submittedName>
        <fullName evidence="3">Tail sheath protein</fullName>
    </submittedName>
</protein>
<dbReference type="PIRSF" id="PIRSF007349">
    <property type="entry name" value="Tsp_L"/>
    <property type="match status" value="1"/>
</dbReference>
<dbReference type="InterPro" id="IPR035089">
    <property type="entry name" value="Phage_sheath_subtilisin"/>
</dbReference>
<dbReference type="Pfam" id="PF04984">
    <property type="entry name" value="Phage_sheath_1"/>
    <property type="match status" value="1"/>
</dbReference>
<gene>
    <name evidence="3" type="ORF">HK18_01250</name>
</gene>
<evidence type="ECO:0000313" key="3">
    <source>
        <dbReference type="EMBL" id="OUI77793.1"/>
    </source>
</evidence>
<dbReference type="InterPro" id="IPR007067">
    <property type="entry name" value="Tail_sheath"/>
</dbReference>
<feature type="domain" description="Tail sheath protein subtilisin-like" evidence="2">
    <location>
        <begin position="217"/>
        <end position="370"/>
    </location>
</feature>
<dbReference type="Proteomes" id="UP000194946">
    <property type="component" value="Unassembled WGS sequence"/>
</dbReference>
<evidence type="ECO:0000259" key="2">
    <source>
        <dbReference type="Pfam" id="PF04984"/>
    </source>
</evidence>
<evidence type="ECO:0000256" key="1">
    <source>
        <dbReference type="ARBA" id="ARBA00008005"/>
    </source>
</evidence>
<dbReference type="EMBL" id="JOPB01000018">
    <property type="protein sequence ID" value="OUI77793.1"/>
    <property type="molecule type" value="Genomic_DNA"/>
</dbReference>
<comment type="caution">
    <text evidence="3">The sequence shown here is derived from an EMBL/GenBank/DDBJ whole genome shotgun (WGS) entry which is preliminary data.</text>
</comment>
<keyword evidence="4" id="KW-1185">Reference proteome</keyword>
<dbReference type="AlphaFoldDB" id="A0A251ZT07"/>
<evidence type="ECO:0000313" key="4">
    <source>
        <dbReference type="Proteomes" id="UP000194946"/>
    </source>
</evidence>
<reference evidence="4" key="1">
    <citation type="submission" date="2014-06" db="EMBL/GenBank/DDBJ databases">
        <authorList>
            <person name="Winans N.J."/>
            <person name="Newell P.D."/>
            <person name="Douglas A.E."/>
        </authorList>
    </citation>
    <scope>NUCLEOTIDE SEQUENCE [LARGE SCALE GENOMIC DNA]</scope>
    <source>
        <strain evidence="4">DmL_052</strain>
    </source>
</reference>